<dbReference type="InterPro" id="IPR027417">
    <property type="entry name" value="P-loop_NTPase"/>
</dbReference>
<organism evidence="3 4">
    <name type="scientific">Serinibacter salmoneus</name>
    <dbReference type="NCBI Taxonomy" id="556530"/>
    <lineage>
        <taxon>Bacteria</taxon>
        <taxon>Bacillati</taxon>
        <taxon>Actinomycetota</taxon>
        <taxon>Actinomycetes</taxon>
        <taxon>Micrococcales</taxon>
        <taxon>Beutenbergiaceae</taxon>
        <taxon>Serinibacter</taxon>
    </lineage>
</organism>
<feature type="domain" description="AAA+ ATPase" evidence="2">
    <location>
        <begin position="185"/>
        <end position="310"/>
    </location>
</feature>
<dbReference type="GO" id="GO:0043531">
    <property type="term" value="F:ADP binding"/>
    <property type="evidence" value="ECO:0007669"/>
    <property type="project" value="InterPro"/>
</dbReference>
<dbReference type="Gene3D" id="3.40.50.300">
    <property type="entry name" value="P-loop containing nucleotide triphosphate hydrolases"/>
    <property type="match status" value="1"/>
</dbReference>
<feature type="region of interest" description="Disordered" evidence="1">
    <location>
        <begin position="1"/>
        <end position="28"/>
    </location>
</feature>
<keyword evidence="4" id="KW-1185">Reference proteome</keyword>
<feature type="region of interest" description="Disordered" evidence="1">
    <location>
        <begin position="497"/>
        <end position="521"/>
    </location>
</feature>
<dbReference type="PRINTS" id="PR00364">
    <property type="entry name" value="DISEASERSIST"/>
</dbReference>
<evidence type="ECO:0000313" key="3">
    <source>
        <dbReference type="EMBL" id="PFG18498.1"/>
    </source>
</evidence>
<evidence type="ECO:0000259" key="2">
    <source>
        <dbReference type="SMART" id="SM00382"/>
    </source>
</evidence>
<dbReference type="SUPFAM" id="SSF52540">
    <property type="entry name" value="P-loop containing nucleoside triphosphate hydrolases"/>
    <property type="match status" value="1"/>
</dbReference>
<sequence>MDPGMTPVPGATGTGSHESRPVRAAASYPRTMGDFDEATSLDDLARGLRELRAANGSPSFGQIATLIGQLREARGDSKWIPLPGRVTVYDAFRDGRRRLDPTLVADIVTVLGRPDLVEPLRAAHARLVRGDAGVGASTRPSLNVVALEPTTTRVIGRDEELADLAARTLNEIAPHSSRARDAVGPPAVVVLTGMPGVGKSALARALARKVAHRLARPVVLEVALRTASGDSDREPLPPHEVAQGIGAALRRHAGDDEVHGIVVLDDVPSDESLAAIAARLPGDTTLIATSRRRIRWEGAIAHHVVPPLSLPRAVSLIEDLVGPHVAEEGEEADRAALDALAHRCGGLPLAITVLAGQAARRPGWFLSDHVRRLDTIEIGLVPAIDDSYLTLPGSHRQVLSFLAQHPGRLTSCQVKVSFAATMEPDQTVSVLESLERDNLLSQDGDGRYDLHDAVRVAAANRALDEVPVSAHAERVARLARSLITRYSLAWERASQGLASPPARVPERDDVPPPDTTLDVSDVPEDAAGALEWMRSHVEVAVTTSQIAADMDLPDEVSGSMVALIPFLYSEERFSDAYLVAATAATHGRPANRLQHRYQQARFARLTGRFDEARRLLQAIMNEPGPTPSWLAIERGNLEALAGSVDESIRVFEGVLAEHPEPGEARTAALEGVVQVYVAAARCEDAVAAAQEVAEHPFLDTSLAGRLLSIDFHALALSELEQPRAAERKARDAIVFGTKHGLDRLRVMATAHLATILNAQSKPRRALEIATGAFREALEKEDPAITVFAGCALADSILASQGDPALAERALDEVREALALVGHDAFEPDYRFARADLALALKDTDAARRHLDRARGLLHGRQDRLNEVRLRLHSGLLERALGNTDAAQRIWQGLLEDSVGTPLQRTEARTLLDTLVTARGA</sequence>
<dbReference type="AlphaFoldDB" id="A0A2A9CVQ6"/>
<dbReference type="InterPro" id="IPR003593">
    <property type="entry name" value="AAA+_ATPase"/>
</dbReference>
<accession>A0A2A9CVQ6</accession>
<dbReference type="SUPFAM" id="SSF48452">
    <property type="entry name" value="TPR-like"/>
    <property type="match status" value="2"/>
</dbReference>
<gene>
    <name evidence="3" type="ORF">ATL40_0034</name>
</gene>
<protein>
    <recommendedName>
        <fullName evidence="2">AAA+ ATPase domain-containing protein</fullName>
    </recommendedName>
</protein>
<dbReference type="InterPro" id="IPR011990">
    <property type="entry name" value="TPR-like_helical_dom_sf"/>
</dbReference>
<dbReference type="PANTHER" id="PTHR47691">
    <property type="entry name" value="REGULATOR-RELATED"/>
    <property type="match status" value="1"/>
</dbReference>
<name>A0A2A9CVQ6_9MICO</name>
<evidence type="ECO:0000256" key="1">
    <source>
        <dbReference type="SAM" id="MobiDB-lite"/>
    </source>
</evidence>
<reference evidence="3 4" key="1">
    <citation type="submission" date="2017-10" db="EMBL/GenBank/DDBJ databases">
        <title>Sequencing the genomes of 1000 actinobacteria strains.</title>
        <authorList>
            <person name="Klenk H.-P."/>
        </authorList>
    </citation>
    <scope>NUCLEOTIDE SEQUENCE [LARGE SCALE GENOMIC DNA]</scope>
    <source>
        <strain evidence="3 4">DSM 21801</strain>
    </source>
</reference>
<proteinExistence type="predicted"/>
<evidence type="ECO:0000313" key="4">
    <source>
        <dbReference type="Proteomes" id="UP000224915"/>
    </source>
</evidence>
<dbReference type="EMBL" id="PDJD01000001">
    <property type="protein sequence ID" value="PFG18498.1"/>
    <property type="molecule type" value="Genomic_DNA"/>
</dbReference>
<comment type="caution">
    <text evidence="3">The sequence shown here is derived from an EMBL/GenBank/DDBJ whole genome shotgun (WGS) entry which is preliminary data.</text>
</comment>
<dbReference type="SMART" id="SM00382">
    <property type="entry name" value="AAA"/>
    <property type="match status" value="1"/>
</dbReference>
<dbReference type="Gene3D" id="1.25.40.10">
    <property type="entry name" value="Tetratricopeptide repeat domain"/>
    <property type="match status" value="1"/>
</dbReference>
<dbReference type="PANTHER" id="PTHR47691:SF3">
    <property type="entry name" value="HTH-TYPE TRANSCRIPTIONAL REGULATOR RV0890C-RELATED"/>
    <property type="match status" value="1"/>
</dbReference>
<dbReference type="Proteomes" id="UP000224915">
    <property type="component" value="Unassembled WGS sequence"/>
</dbReference>